<evidence type="ECO:0000313" key="1">
    <source>
        <dbReference type="EMBL" id="KII71724.1"/>
    </source>
</evidence>
<sequence>MDLKLYSRKTQKSDTTMSDKEDGVKLVFIDDDIREGSFGTENVGYGLEIDKVIDVQIHKNLVLVVLVEQTKDWASVWMAEIHDLNFAKISANMYGIDTTYSAESLYIKKIEYFVGVFDKLPGTIYVSEITHPKHSGIEKMSAVSFNYGKSFLPLRYNMNSEPIGWVR</sequence>
<protein>
    <submittedName>
        <fullName evidence="1">Uncharacterized protein</fullName>
    </submittedName>
</protein>
<name>A0A0C2J1J8_THEKT</name>
<comment type="caution">
    <text evidence="1">The sequence shown here is derived from an EMBL/GenBank/DDBJ whole genome shotgun (WGS) entry which is preliminary data.</text>
</comment>
<keyword evidence="2" id="KW-1185">Reference proteome</keyword>
<accession>A0A0C2J1J8</accession>
<dbReference type="AlphaFoldDB" id="A0A0C2J1J8"/>
<reference evidence="1 2" key="1">
    <citation type="journal article" date="2014" name="Genome Biol. Evol.">
        <title>The genome of the myxosporean Thelohanellus kitauei shows adaptations to nutrient acquisition within its fish host.</title>
        <authorList>
            <person name="Yang Y."/>
            <person name="Xiong J."/>
            <person name="Zhou Z."/>
            <person name="Huo F."/>
            <person name="Miao W."/>
            <person name="Ran C."/>
            <person name="Liu Y."/>
            <person name="Zhang J."/>
            <person name="Feng J."/>
            <person name="Wang M."/>
            <person name="Wang M."/>
            <person name="Wang L."/>
            <person name="Yao B."/>
        </authorList>
    </citation>
    <scope>NUCLEOTIDE SEQUENCE [LARGE SCALE GENOMIC DNA]</scope>
    <source>
        <strain evidence="1">Wuqing</strain>
    </source>
</reference>
<evidence type="ECO:0000313" key="2">
    <source>
        <dbReference type="Proteomes" id="UP000031668"/>
    </source>
</evidence>
<dbReference type="EMBL" id="JWZT01001642">
    <property type="protein sequence ID" value="KII71724.1"/>
    <property type="molecule type" value="Genomic_DNA"/>
</dbReference>
<dbReference type="Proteomes" id="UP000031668">
    <property type="component" value="Unassembled WGS sequence"/>
</dbReference>
<organism evidence="1 2">
    <name type="scientific">Thelohanellus kitauei</name>
    <name type="common">Myxosporean</name>
    <dbReference type="NCBI Taxonomy" id="669202"/>
    <lineage>
        <taxon>Eukaryota</taxon>
        <taxon>Metazoa</taxon>
        <taxon>Cnidaria</taxon>
        <taxon>Myxozoa</taxon>
        <taxon>Myxosporea</taxon>
        <taxon>Bivalvulida</taxon>
        <taxon>Platysporina</taxon>
        <taxon>Myxobolidae</taxon>
        <taxon>Thelohanellus</taxon>
    </lineage>
</organism>
<proteinExistence type="predicted"/>
<gene>
    <name evidence="1" type="ORF">RF11_08359</name>
</gene>